<dbReference type="AlphaFoldDB" id="A0A2D0MZK6"/>
<sequence length="66" mass="7696">MPLFSIDEKNPIPGRIRYKQAIIGAPVRNWENKVFSLYDLGLDLMTGQEANGNNYDLEKRVSWKRK</sequence>
<protein>
    <submittedName>
        <fullName evidence="1">Uncharacterized protein</fullName>
    </submittedName>
</protein>
<evidence type="ECO:0000313" key="1">
    <source>
        <dbReference type="EMBL" id="PHN01568.1"/>
    </source>
</evidence>
<reference evidence="1 2" key="1">
    <citation type="submission" date="2017-10" db="EMBL/GenBank/DDBJ databases">
        <title>The draft genome sequence of Lewinella nigricans NBRC 102662.</title>
        <authorList>
            <person name="Wang K."/>
        </authorList>
    </citation>
    <scope>NUCLEOTIDE SEQUENCE [LARGE SCALE GENOMIC DNA]</scope>
    <source>
        <strain evidence="1 2">NBRC 102662</strain>
    </source>
</reference>
<proteinExistence type="predicted"/>
<dbReference type="Proteomes" id="UP000223913">
    <property type="component" value="Unassembled WGS sequence"/>
</dbReference>
<name>A0A2D0MZK6_FLAN2</name>
<comment type="caution">
    <text evidence="1">The sequence shown here is derived from an EMBL/GenBank/DDBJ whole genome shotgun (WGS) entry which is preliminary data.</text>
</comment>
<accession>A0A2D0MZK6</accession>
<evidence type="ECO:0000313" key="2">
    <source>
        <dbReference type="Proteomes" id="UP000223913"/>
    </source>
</evidence>
<gene>
    <name evidence="1" type="ORF">CRP01_36315</name>
</gene>
<keyword evidence="2" id="KW-1185">Reference proteome</keyword>
<organism evidence="1 2">
    <name type="scientific">Flavilitoribacter nigricans (strain ATCC 23147 / DSM 23189 / NBRC 102662 / NCIMB 1420 / SS-2)</name>
    <name type="common">Lewinella nigricans</name>
    <dbReference type="NCBI Taxonomy" id="1122177"/>
    <lineage>
        <taxon>Bacteria</taxon>
        <taxon>Pseudomonadati</taxon>
        <taxon>Bacteroidota</taxon>
        <taxon>Saprospiria</taxon>
        <taxon>Saprospirales</taxon>
        <taxon>Lewinellaceae</taxon>
        <taxon>Flavilitoribacter</taxon>
    </lineage>
</organism>
<dbReference type="EMBL" id="PDUD01000052">
    <property type="protein sequence ID" value="PHN01568.1"/>
    <property type="molecule type" value="Genomic_DNA"/>
</dbReference>